<feature type="region of interest" description="Disordered" evidence="1">
    <location>
        <begin position="56"/>
        <end position="92"/>
    </location>
</feature>
<evidence type="ECO:0000313" key="2">
    <source>
        <dbReference type="EMBL" id="OHV25161.1"/>
    </source>
</evidence>
<keyword evidence="3" id="KW-1185">Reference proteome</keyword>
<protein>
    <submittedName>
        <fullName evidence="2">Uncharacterized protein</fullName>
    </submittedName>
</protein>
<feature type="compositionally biased region" description="Low complexity" evidence="1">
    <location>
        <begin position="65"/>
        <end position="92"/>
    </location>
</feature>
<dbReference type="RefSeq" id="WP_071065400.1">
    <property type="nucleotide sequence ID" value="NZ_MAXA01000232.1"/>
</dbReference>
<evidence type="ECO:0000256" key="1">
    <source>
        <dbReference type="SAM" id="MobiDB-lite"/>
    </source>
</evidence>
<proteinExistence type="predicted"/>
<sequence length="92" mass="9915">MFRSLLSALEELTLLVLPHGGQRTARHNAWRAATDLHVTTGYRWVDQISVSALEPSLAPPPAPPARATFPVPRISAPRVSPVRSRAAAAARS</sequence>
<dbReference type="AlphaFoldDB" id="A0A1S1PV91"/>
<name>A0A1S1PV91_9ACTN</name>
<gene>
    <name evidence="2" type="ORF">BBK14_22600</name>
</gene>
<organism evidence="2 3">
    <name type="scientific">Parafrankia soli</name>
    <dbReference type="NCBI Taxonomy" id="2599596"/>
    <lineage>
        <taxon>Bacteria</taxon>
        <taxon>Bacillati</taxon>
        <taxon>Actinomycetota</taxon>
        <taxon>Actinomycetes</taxon>
        <taxon>Frankiales</taxon>
        <taxon>Frankiaceae</taxon>
        <taxon>Parafrankia</taxon>
    </lineage>
</organism>
<accession>A0A1S1PV91</accession>
<evidence type="ECO:0000313" key="3">
    <source>
        <dbReference type="Proteomes" id="UP000179769"/>
    </source>
</evidence>
<comment type="caution">
    <text evidence="2">The sequence shown here is derived from an EMBL/GenBank/DDBJ whole genome shotgun (WGS) entry which is preliminary data.</text>
</comment>
<dbReference type="EMBL" id="MAXA01000232">
    <property type="protein sequence ID" value="OHV25161.1"/>
    <property type="molecule type" value="Genomic_DNA"/>
</dbReference>
<dbReference type="Proteomes" id="UP000179769">
    <property type="component" value="Unassembled WGS sequence"/>
</dbReference>
<reference evidence="3" key="1">
    <citation type="submission" date="2016-07" db="EMBL/GenBank/DDBJ databases">
        <title>Frankia sp. NRRL B-16219 Genome sequencing.</title>
        <authorList>
            <person name="Ghodhbane-Gtari F."/>
            <person name="Swanson E."/>
            <person name="Gueddou A."/>
            <person name="Louati M."/>
            <person name="Nouioui I."/>
            <person name="Hezbri K."/>
            <person name="Abebe-Akele F."/>
            <person name="Simpson S."/>
            <person name="Morris K."/>
            <person name="Thomas K."/>
            <person name="Gtari M."/>
            <person name="Tisa L.S."/>
        </authorList>
    </citation>
    <scope>NUCLEOTIDE SEQUENCE [LARGE SCALE GENOMIC DNA]</scope>
    <source>
        <strain evidence="3">NRRL B-16219</strain>
    </source>
</reference>